<gene>
    <name evidence="1" type="ORF">ODI_03619</name>
    <name evidence="2" type="ORF">ODI_R1842</name>
</gene>
<sequence length="55" mass="6484">MTTTEKLLTEAREIAFRASLDASEALIRDVFHRLCVEYDEREPVRRETYDGETLH</sequence>
<dbReference type="EMBL" id="FLRC01000017">
    <property type="protein sequence ID" value="SBT25316.1"/>
    <property type="molecule type" value="Genomic_DNA"/>
</dbReference>
<dbReference type="EMBL" id="LT907988">
    <property type="protein sequence ID" value="SOE49098.1"/>
    <property type="molecule type" value="Genomic_DNA"/>
</dbReference>
<protein>
    <submittedName>
        <fullName evidence="1">Uncharacterized protein</fullName>
    </submittedName>
</protein>
<keyword evidence="3" id="KW-1185">Reference proteome</keyword>
<dbReference type="AlphaFoldDB" id="A0A1C3K1E0"/>
<evidence type="ECO:0000313" key="2">
    <source>
        <dbReference type="EMBL" id="SOE49098.1"/>
    </source>
</evidence>
<accession>A0A1C3K1E0</accession>
<dbReference type="RefSeq" id="WP_173719650.1">
    <property type="nucleotide sequence ID" value="NZ_LT907988.1"/>
</dbReference>
<organism evidence="1 3">
    <name type="scientific">Orrella dioscoreae</name>
    <dbReference type="NCBI Taxonomy" id="1851544"/>
    <lineage>
        <taxon>Bacteria</taxon>
        <taxon>Pseudomonadati</taxon>
        <taxon>Pseudomonadota</taxon>
        <taxon>Betaproteobacteria</taxon>
        <taxon>Burkholderiales</taxon>
        <taxon>Alcaligenaceae</taxon>
        <taxon>Orrella</taxon>
    </lineage>
</organism>
<evidence type="ECO:0000313" key="1">
    <source>
        <dbReference type="EMBL" id="SBT25316.1"/>
    </source>
</evidence>
<reference evidence="2 3" key="2">
    <citation type="submission" date="2017-08" db="EMBL/GenBank/DDBJ databases">
        <authorList>
            <person name="de Groot N.N."/>
        </authorList>
    </citation>
    <scope>NUCLEOTIDE SEQUENCE [LARGE SCALE GENOMIC DNA]</scope>
    <source>
        <strain evidence="2">Orrdi1</strain>
    </source>
</reference>
<reference evidence="1 3" key="1">
    <citation type="submission" date="2016-06" db="EMBL/GenBank/DDBJ databases">
        <authorList>
            <person name="Kjaerup R.B."/>
            <person name="Dalgaard T.S."/>
            <person name="Juul-Madsen H.R."/>
        </authorList>
    </citation>
    <scope>NUCLEOTIDE SEQUENCE [LARGE SCALE GENOMIC DNA]</scope>
    <source>
        <strain evidence="1">Orrdi1</strain>
    </source>
</reference>
<name>A0A1C3K1E0_9BURK</name>
<dbReference type="KEGG" id="odi:ODI_R1842"/>
<evidence type="ECO:0000313" key="3">
    <source>
        <dbReference type="Proteomes" id="UP000078558"/>
    </source>
</evidence>
<proteinExistence type="predicted"/>
<dbReference type="Proteomes" id="UP000078558">
    <property type="component" value="Chromosome I"/>
</dbReference>